<dbReference type="InterPro" id="IPR005548">
    <property type="entry name" value="Cell_div_FtsQ/DivIB_C"/>
</dbReference>
<reference evidence="11 12" key="1">
    <citation type="submission" date="2017-09" db="EMBL/GenBank/DDBJ databases">
        <authorList>
            <person name="Ehlers B."/>
            <person name="Leendertz F.H."/>
        </authorList>
    </citation>
    <scope>NUCLEOTIDE SEQUENCE [LARGE SCALE GENOMIC DNA]</scope>
    <source>
        <strain evidence="11 12">DSM 16848</strain>
    </source>
</reference>
<dbReference type="InterPro" id="IPR026579">
    <property type="entry name" value="FtsQ"/>
</dbReference>
<keyword evidence="3 9" id="KW-0997">Cell inner membrane</keyword>
<keyword evidence="6 9" id="KW-1133">Transmembrane helix</keyword>
<comment type="similarity">
    <text evidence="9">Belongs to the FtsQ/DivIB family. FtsQ subfamily.</text>
</comment>
<protein>
    <recommendedName>
        <fullName evidence="9">Cell division protein FtsQ</fullName>
    </recommendedName>
</protein>
<evidence type="ECO:0000256" key="6">
    <source>
        <dbReference type="ARBA" id="ARBA00022989"/>
    </source>
</evidence>
<evidence type="ECO:0000313" key="11">
    <source>
        <dbReference type="EMBL" id="SOD69986.1"/>
    </source>
</evidence>
<sequence>MKYNENAVSGALTKFLYGVIGLFLLGAAIRWVSYSDYFQIATVDIVAPQSHQTLQYVDKQKLFNRLKPHLSGSFFYVDLDEAQRLASQSEWVDDVVVERIFPNAIRITVKEHEPVAKWVQEGHVAGLVDGEGKVFQAAYNKPLPLFDGDLTVLAQMVSQYKIFSSELQPLRLGILRLQYTPRSSWSMMLNNGIELRLGKGDVNTRLSRFANAWQHSLHEQALLLDYVDMRYGDGFATRNRSKAAANSEEAAKMALEETNLEPNSNH</sequence>
<dbReference type="GO" id="GO:0090529">
    <property type="term" value="P:cell septum assembly"/>
    <property type="evidence" value="ECO:0007669"/>
    <property type="project" value="InterPro"/>
</dbReference>
<evidence type="ECO:0000256" key="3">
    <source>
        <dbReference type="ARBA" id="ARBA00022519"/>
    </source>
</evidence>
<dbReference type="Gene3D" id="3.10.20.310">
    <property type="entry name" value="membrane protein fhac"/>
    <property type="match status" value="1"/>
</dbReference>
<dbReference type="GO" id="GO:0032153">
    <property type="term" value="C:cell division site"/>
    <property type="evidence" value="ECO:0007669"/>
    <property type="project" value="UniProtKB-UniRule"/>
</dbReference>
<dbReference type="PANTHER" id="PTHR35851">
    <property type="entry name" value="CELL DIVISION PROTEIN FTSQ"/>
    <property type="match status" value="1"/>
</dbReference>
<dbReference type="EMBL" id="OCNF01000020">
    <property type="protein sequence ID" value="SOD69986.1"/>
    <property type="molecule type" value="Genomic_DNA"/>
</dbReference>
<keyword evidence="7 9" id="KW-0472">Membrane</keyword>
<feature type="domain" description="POTRA" evidence="10">
    <location>
        <begin position="38"/>
        <end position="112"/>
    </location>
</feature>
<proteinExistence type="inferred from homology"/>
<dbReference type="InterPro" id="IPR013685">
    <property type="entry name" value="POTRA_FtsQ_type"/>
</dbReference>
<dbReference type="Pfam" id="PF03799">
    <property type="entry name" value="FtsQ_DivIB_C"/>
    <property type="match status" value="1"/>
</dbReference>
<evidence type="ECO:0000256" key="5">
    <source>
        <dbReference type="ARBA" id="ARBA00022692"/>
    </source>
</evidence>
<keyword evidence="5 9" id="KW-0812">Transmembrane</keyword>
<organism evidence="11 12">
    <name type="scientific">Alysiella filiformis DSM 16848</name>
    <dbReference type="NCBI Taxonomy" id="1120981"/>
    <lineage>
        <taxon>Bacteria</taxon>
        <taxon>Pseudomonadati</taxon>
        <taxon>Pseudomonadota</taxon>
        <taxon>Betaproteobacteria</taxon>
        <taxon>Neisseriales</taxon>
        <taxon>Neisseriaceae</taxon>
        <taxon>Alysiella</taxon>
    </lineage>
</organism>
<evidence type="ECO:0000313" key="12">
    <source>
        <dbReference type="Proteomes" id="UP000219669"/>
    </source>
</evidence>
<evidence type="ECO:0000256" key="8">
    <source>
        <dbReference type="ARBA" id="ARBA00023306"/>
    </source>
</evidence>
<dbReference type="PROSITE" id="PS51779">
    <property type="entry name" value="POTRA"/>
    <property type="match status" value="1"/>
</dbReference>
<dbReference type="InterPro" id="IPR034746">
    <property type="entry name" value="POTRA"/>
</dbReference>
<dbReference type="GO" id="GO:0043093">
    <property type="term" value="P:FtsZ-dependent cytokinesis"/>
    <property type="evidence" value="ECO:0007669"/>
    <property type="project" value="UniProtKB-UniRule"/>
</dbReference>
<dbReference type="Pfam" id="PF08478">
    <property type="entry name" value="POTRA_1"/>
    <property type="match status" value="1"/>
</dbReference>
<feature type="transmembrane region" description="Helical" evidence="9">
    <location>
        <begin position="12"/>
        <end position="32"/>
    </location>
</feature>
<dbReference type="OrthoDB" id="9790370at2"/>
<comment type="function">
    <text evidence="9">Essential cell division protein. May link together the upstream cell division proteins, which are predominantly cytoplasmic, with the downstream cell division proteins, which are predominantly periplasmic. May control correct divisome assembly.</text>
</comment>
<evidence type="ECO:0000259" key="10">
    <source>
        <dbReference type="PROSITE" id="PS51779"/>
    </source>
</evidence>
<comment type="subunit">
    <text evidence="9">Part of a complex composed of FtsB, FtsL and FtsQ.</text>
</comment>
<dbReference type="RefSeq" id="WP_097114890.1">
    <property type="nucleotide sequence ID" value="NZ_CP083931.1"/>
</dbReference>
<comment type="subcellular location">
    <subcellularLocation>
        <location evidence="9">Cell inner membrane</location>
        <topology evidence="9">Single-pass type II membrane protein</topology>
    </subcellularLocation>
    <subcellularLocation>
        <location evidence="1">Membrane</location>
    </subcellularLocation>
    <text evidence="9">Localizes to the division septum.</text>
</comment>
<accession>A0A286EGD3</accession>
<dbReference type="HAMAP" id="MF_00911">
    <property type="entry name" value="FtsQ_subfam"/>
    <property type="match status" value="1"/>
</dbReference>
<evidence type="ECO:0000256" key="4">
    <source>
        <dbReference type="ARBA" id="ARBA00022618"/>
    </source>
</evidence>
<dbReference type="AlphaFoldDB" id="A0A286EGD3"/>
<keyword evidence="12" id="KW-1185">Reference proteome</keyword>
<keyword evidence="8 9" id="KW-0131">Cell cycle</keyword>
<keyword evidence="4 9" id="KW-0132">Cell division</keyword>
<dbReference type="InterPro" id="IPR045335">
    <property type="entry name" value="FtsQ_C_sf"/>
</dbReference>
<evidence type="ECO:0000256" key="9">
    <source>
        <dbReference type="HAMAP-Rule" id="MF_00911"/>
    </source>
</evidence>
<evidence type="ECO:0000256" key="1">
    <source>
        <dbReference type="ARBA" id="ARBA00004370"/>
    </source>
</evidence>
<name>A0A286EGD3_9NEIS</name>
<dbReference type="GO" id="GO:0005886">
    <property type="term" value="C:plasma membrane"/>
    <property type="evidence" value="ECO:0007669"/>
    <property type="project" value="UniProtKB-SubCell"/>
</dbReference>
<keyword evidence="2 9" id="KW-1003">Cell membrane</keyword>
<gene>
    <name evidence="9" type="primary">ftsQ</name>
    <name evidence="11" type="ORF">SAMN02746062_01922</name>
</gene>
<evidence type="ECO:0000256" key="7">
    <source>
        <dbReference type="ARBA" id="ARBA00023136"/>
    </source>
</evidence>
<dbReference type="Proteomes" id="UP000219669">
    <property type="component" value="Unassembled WGS sequence"/>
</dbReference>
<dbReference type="PANTHER" id="PTHR35851:SF1">
    <property type="entry name" value="CELL DIVISION PROTEIN FTSQ"/>
    <property type="match status" value="1"/>
</dbReference>
<evidence type="ECO:0000256" key="2">
    <source>
        <dbReference type="ARBA" id="ARBA00022475"/>
    </source>
</evidence>
<dbReference type="Gene3D" id="3.40.50.11690">
    <property type="entry name" value="Cell division protein FtsQ/DivIB"/>
    <property type="match status" value="1"/>
</dbReference>